<feature type="domain" description="UspA" evidence="2">
    <location>
        <begin position="207"/>
        <end position="273"/>
    </location>
</feature>
<dbReference type="EMBL" id="UOEA01000034">
    <property type="protein sequence ID" value="VAV82997.1"/>
    <property type="molecule type" value="Genomic_DNA"/>
</dbReference>
<gene>
    <name evidence="3" type="ORF">MNBD_DELTA01-658</name>
</gene>
<dbReference type="AlphaFoldDB" id="A0A3B0QTF8"/>
<dbReference type="SUPFAM" id="SSF52402">
    <property type="entry name" value="Adenine nucleotide alpha hydrolases-like"/>
    <property type="match status" value="2"/>
</dbReference>
<sequence>MIKNILIAVDGSENAKGAAQYGFWMAKAFGAGLTGVHVVDIVALEGPLIHDLSGSLGFELFQNFSSEMKKILEENGQSFLDDFKEECEKADLKADIVRAYGIVSSEICEKARLSDLVVMGRAGINAKFEHGLMGSVAEGVVRKSEKPVFIAPKTFKVPTSPLLCYDARSNSSKAMHSAAEFVKATGLPLTVVTVAEGIEGDTLLSEAEHYLEPYGVKAEFKRLTGDDSPSLIENFYKDNGHDLVFMGGSSHGGILKIVLGSTTEHMIRAVEGPFFIER</sequence>
<name>A0A3B0QTF8_9ZZZZ</name>
<dbReference type="PANTHER" id="PTHR46268:SF6">
    <property type="entry name" value="UNIVERSAL STRESS PROTEIN UP12"/>
    <property type="match status" value="1"/>
</dbReference>
<evidence type="ECO:0000256" key="1">
    <source>
        <dbReference type="ARBA" id="ARBA00008791"/>
    </source>
</evidence>
<reference evidence="3" key="1">
    <citation type="submission" date="2018-06" db="EMBL/GenBank/DDBJ databases">
        <authorList>
            <person name="Zhirakovskaya E."/>
        </authorList>
    </citation>
    <scope>NUCLEOTIDE SEQUENCE</scope>
</reference>
<dbReference type="PANTHER" id="PTHR46268">
    <property type="entry name" value="STRESS RESPONSE PROTEIN NHAX"/>
    <property type="match status" value="1"/>
</dbReference>
<feature type="domain" description="UspA" evidence="2">
    <location>
        <begin position="1"/>
        <end position="151"/>
    </location>
</feature>
<dbReference type="CDD" id="cd00293">
    <property type="entry name" value="USP-like"/>
    <property type="match status" value="2"/>
</dbReference>
<proteinExistence type="inferred from homology"/>
<dbReference type="InterPro" id="IPR006015">
    <property type="entry name" value="Universal_stress_UspA"/>
</dbReference>
<evidence type="ECO:0000259" key="2">
    <source>
        <dbReference type="Pfam" id="PF00582"/>
    </source>
</evidence>
<comment type="similarity">
    <text evidence="1">Belongs to the universal stress protein A family.</text>
</comment>
<dbReference type="InterPro" id="IPR006016">
    <property type="entry name" value="UspA"/>
</dbReference>
<accession>A0A3B0QTF8</accession>
<dbReference type="PRINTS" id="PR01438">
    <property type="entry name" value="UNVRSLSTRESS"/>
</dbReference>
<dbReference type="Pfam" id="PF00582">
    <property type="entry name" value="Usp"/>
    <property type="match status" value="2"/>
</dbReference>
<organism evidence="3">
    <name type="scientific">hydrothermal vent metagenome</name>
    <dbReference type="NCBI Taxonomy" id="652676"/>
    <lineage>
        <taxon>unclassified sequences</taxon>
        <taxon>metagenomes</taxon>
        <taxon>ecological metagenomes</taxon>
    </lineage>
</organism>
<dbReference type="Gene3D" id="3.40.50.12370">
    <property type="match status" value="1"/>
</dbReference>
<protein>
    <recommendedName>
        <fullName evidence="2">UspA domain-containing protein</fullName>
    </recommendedName>
</protein>
<evidence type="ECO:0000313" key="3">
    <source>
        <dbReference type="EMBL" id="VAV82997.1"/>
    </source>
</evidence>